<dbReference type="AlphaFoldDB" id="A0A8J2SWX6"/>
<dbReference type="SUPFAM" id="SSF52096">
    <property type="entry name" value="ClpP/crotonase"/>
    <property type="match status" value="1"/>
</dbReference>
<protein>
    <recommendedName>
        <fullName evidence="2">3-hydroxyisobutyryl-CoA hydrolase</fullName>
        <ecNumber evidence="2">3.1.2.4</ecNumber>
    </recommendedName>
</protein>
<evidence type="ECO:0000256" key="1">
    <source>
        <dbReference type="ARBA" id="ARBA00001709"/>
    </source>
</evidence>
<evidence type="ECO:0000313" key="5">
    <source>
        <dbReference type="EMBL" id="CAH0376112.1"/>
    </source>
</evidence>
<name>A0A8J2SWX6_9STRA</name>
<dbReference type="PANTHER" id="PTHR43176:SF3">
    <property type="entry name" value="3-HYDROXYISOBUTYRYL-COA HYDROLASE, MITOCHONDRIAL"/>
    <property type="match status" value="1"/>
</dbReference>
<dbReference type="PANTHER" id="PTHR43176">
    <property type="entry name" value="3-HYDROXYISOBUTYRYL-COA HYDROLASE-RELATED"/>
    <property type="match status" value="1"/>
</dbReference>
<dbReference type="CDD" id="cd06558">
    <property type="entry name" value="crotonase-like"/>
    <property type="match status" value="1"/>
</dbReference>
<proteinExistence type="predicted"/>
<dbReference type="GO" id="GO:0006574">
    <property type="term" value="P:L-valine catabolic process"/>
    <property type="evidence" value="ECO:0007669"/>
    <property type="project" value="TreeGrafter"/>
</dbReference>
<feature type="domain" description="Enoyl-CoA hydratase/isomerase" evidence="4">
    <location>
        <begin position="33"/>
        <end position="354"/>
    </location>
</feature>
<dbReference type="InterPro" id="IPR029045">
    <property type="entry name" value="ClpP/crotonase-like_dom_sf"/>
</dbReference>
<accession>A0A8J2SWX6</accession>
<dbReference type="EMBL" id="CAKKNE010000005">
    <property type="protein sequence ID" value="CAH0376112.1"/>
    <property type="molecule type" value="Genomic_DNA"/>
</dbReference>
<sequence length="374" mass="39551">MRLHVAARTLHRTMSSNAFEHLKVDRRGALLDVTLNRPKKLNALNLEMVRELQSAFDAAEASQGCVALALRGEGERAFCAGGDIVAVRAAGLEDKPTTPFFREEYALNARTGALRESRVVQCSFWDGFTFGGGVGLSVHGKYRIATEKTQLAMPEVAIGLFPDVGASLALASTPGRAGEYAALTGARLDAADVVALGLATHCVASSSIDEIRDALAALDGDQPPAAFADAVDATLRRFHVAPAGAPAVRAHADAIDACFSEPDVRSILTALDADASPFCADAAAAIRRGSPTAAAVTLEAIRRARGAKLDDVLRTDFRVMTNMVRPSSTLSADFYEGVRAALVDKDRSPAWRPAPDDVAAYFEAPGDGFEELVL</sequence>
<gene>
    <name evidence="5" type="ORF">PECAL_5P06700</name>
</gene>
<reference evidence="5" key="1">
    <citation type="submission" date="2021-11" db="EMBL/GenBank/DDBJ databases">
        <authorList>
            <consortium name="Genoscope - CEA"/>
            <person name="William W."/>
        </authorList>
    </citation>
    <scope>NUCLEOTIDE SEQUENCE</scope>
</reference>
<keyword evidence="6" id="KW-1185">Reference proteome</keyword>
<evidence type="ECO:0000313" key="6">
    <source>
        <dbReference type="Proteomes" id="UP000789595"/>
    </source>
</evidence>
<evidence type="ECO:0000256" key="3">
    <source>
        <dbReference type="ARBA" id="ARBA00022801"/>
    </source>
</evidence>
<dbReference type="Proteomes" id="UP000789595">
    <property type="component" value="Unassembled WGS sequence"/>
</dbReference>
<dbReference type="GO" id="GO:0003860">
    <property type="term" value="F:3-hydroxyisobutyryl-CoA hydrolase activity"/>
    <property type="evidence" value="ECO:0007669"/>
    <property type="project" value="UniProtKB-EC"/>
</dbReference>
<dbReference type="Gene3D" id="3.90.226.10">
    <property type="entry name" value="2-enoyl-CoA Hydratase, Chain A, domain 1"/>
    <property type="match status" value="1"/>
</dbReference>
<organism evidence="5 6">
    <name type="scientific">Pelagomonas calceolata</name>
    <dbReference type="NCBI Taxonomy" id="35677"/>
    <lineage>
        <taxon>Eukaryota</taxon>
        <taxon>Sar</taxon>
        <taxon>Stramenopiles</taxon>
        <taxon>Ochrophyta</taxon>
        <taxon>Pelagophyceae</taxon>
        <taxon>Pelagomonadales</taxon>
        <taxon>Pelagomonadaceae</taxon>
        <taxon>Pelagomonas</taxon>
    </lineage>
</organism>
<dbReference type="OrthoDB" id="1737613at2759"/>
<dbReference type="InterPro" id="IPR045004">
    <property type="entry name" value="ECH_dom"/>
</dbReference>
<dbReference type="InterPro" id="IPR032259">
    <property type="entry name" value="HIBYL-CoA-H"/>
</dbReference>
<comment type="catalytic activity">
    <reaction evidence="1">
        <text>3-hydroxy-2-methylpropanoyl-CoA + H2O = 3-hydroxy-2-methylpropanoate + CoA + H(+)</text>
        <dbReference type="Rhea" id="RHEA:20888"/>
        <dbReference type="ChEBI" id="CHEBI:11805"/>
        <dbReference type="ChEBI" id="CHEBI:15377"/>
        <dbReference type="ChEBI" id="CHEBI:15378"/>
        <dbReference type="ChEBI" id="CHEBI:57287"/>
        <dbReference type="ChEBI" id="CHEBI:57340"/>
        <dbReference type="EC" id="3.1.2.4"/>
    </reaction>
</comment>
<evidence type="ECO:0000259" key="4">
    <source>
        <dbReference type="Pfam" id="PF16113"/>
    </source>
</evidence>
<keyword evidence="3" id="KW-0378">Hydrolase</keyword>
<dbReference type="NCBIfam" id="NF004127">
    <property type="entry name" value="PRK05617.1"/>
    <property type="match status" value="1"/>
</dbReference>
<dbReference type="EC" id="3.1.2.4" evidence="2"/>
<dbReference type="Pfam" id="PF16113">
    <property type="entry name" value="ECH_2"/>
    <property type="match status" value="1"/>
</dbReference>
<comment type="caution">
    <text evidence="5">The sequence shown here is derived from an EMBL/GenBank/DDBJ whole genome shotgun (WGS) entry which is preliminary data.</text>
</comment>
<evidence type="ECO:0000256" key="2">
    <source>
        <dbReference type="ARBA" id="ARBA00011915"/>
    </source>
</evidence>